<dbReference type="InterPro" id="IPR010035">
    <property type="entry name" value="Thi_S"/>
</dbReference>
<dbReference type="EMBL" id="PYGA01000010">
    <property type="protein sequence ID" value="PSK96889.1"/>
    <property type="molecule type" value="Genomic_DNA"/>
</dbReference>
<reference evidence="1 2" key="1">
    <citation type="submission" date="2018-03" db="EMBL/GenBank/DDBJ databases">
        <title>Genomic Encyclopedia of Archaeal and Bacterial Type Strains, Phase II (KMG-II): from individual species to whole genera.</title>
        <authorList>
            <person name="Goeker M."/>
        </authorList>
    </citation>
    <scope>NUCLEOTIDE SEQUENCE [LARGE SCALE GENOMIC DNA]</scope>
    <source>
        <strain evidence="1 2">DSM 45312</strain>
    </source>
</reference>
<evidence type="ECO:0000313" key="1">
    <source>
        <dbReference type="EMBL" id="PSK96889.1"/>
    </source>
</evidence>
<gene>
    <name evidence="1" type="ORF">CLV63_110189</name>
</gene>
<dbReference type="Proteomes" id="UP000240542">
    <property type="component" value="Unassembled WGS sequence"/>
</dbReference>
<dbReference type="PANTHER" id="PTHR34472">
    <property type="entry name" value="SULFUR CARRIER PROTEIN THIS"/>
    <property type="match status" value="1"/>
</dbReference>
<organism evidence="1 2">
    <name type="scientific">Murinocardiopsis flavida</name>
    <dbReference type="NCBI Taxonomy" id="645275"/>
    <lineage>
        <taxon>Bacteria</taxon>
        <taxon>Bacillati</taxon>
        <taxon>Actinomycetota</taxon>
        <taxon>Actinomycetes</taxon>
        <taxon>Streptosporangiales</taxon>
        <taxon>Nocardiopsidaceae</taxon>
        <taxon>Murinocardiopsis</taxon>
    </lineage>
</organism>
<name>A0A2P8DI97_9ACTN</name>
<evidence type="ECO:0000313" key="2">
    <source>
        <dbReference type="Proteomes" id="UP000240542"/>
    </source>
</evidence>
<dbReference type="AlphaFoldDB" id="A0A2P8DI97"/>
<dbReference type="NCBIfam" id="TIGR01683">
    <property type="entry name" value="thiS"/>
    <property type="match status" value="1"/>
</dbReference>
<dbReference type="SUPFAM" id="SSF54285">
    <property type="entry name" value="MoaD/ThiS"/>
    <property type="match status" value="1"/>
</dbReference>
<protein>
    <submittedName>
        <fullName evidence="1">Sulfur carrier protein ThiS</fullName>
    </submittedName>
</protein>
<dbReference type="InterPro" id="IPR016155">
    <property type="entry name" value="Mopterin_synth/thiamin_S_b"/>
</dbReference>
<dbReference type="CDD" id="cd00565">
    <property type="entry name" value="Ubl_ThiS"/>
    <property type="match status" value="1"/>
</dbReference>
<dbReference type="PANTHER" id="PTHR34472:SF1">
    <property type="entry name" value="SULFUR CARRIER PROTEIN THIS"/>
    <property type="match status" value="1"/>
</dbReference>
<proteinExistence type="predicted"/>
<keyword evidence="2" id="KW-1185">Reference proteome</keyword>
<accession>A0A2P8DI97</accession>
<dbReference type="Pfam" id="PF02597">
    <property type="entry name" value="ThiS"/>
    <property type="match status" value="1"/>
</dbReference>
<dbReference type="Gene3D" id="3.10.20.30">
    <property type="match status" value="1"/>
</dbReference>
<comment type="caution">
    <text evidence="1">The sequence shown here is derived from an EMBL/GenBank/DDBJ whole genome shotgun (WGS) entry which is preliminary data.</text>
</comment>
<sequence>MLNVIVNGENREIAPGSTVADVVRSLTEATRGVAVAVNDEVVPRTGWSGRHVTDHDRVDVLTAVQGG</sequence>
<dbReference type="InterPro" id="IPR003749">
    <property type="entry name" value="ThiS/MoaD-like"/>
</dbReference>
<dbReference type="InterPro" id="IPR012675">
    <property type="entry name" value="Beta-grasp_dom_sf"/>
</dbReference>